<comment type="caution">
    <text evidence="2">The sequence shown here is derived from an EMBL/GenBank/DDBJ whole genome shotgun (WGS) entry which is preliminary data.</text>
</comment>
<feature type="chain" id="PRO_5022030303" evidence="1">
    <location>
        <begin position="21"/>
        <end position="529"/>
    </location>
</feature>
<organism evidence="2 3">
    <name type="scientific">Cordyceps javanica</name>
    <dbReference type="NCBI Taxonomy" id="43265"/>
    <lineage>
        <taxon>Eukaryota</taxon>
        <taxon>Fungi</taxon>
        <taxon>Dikarya</taxon>
        <taxon>Ascomycota</taxon>
        <taxon>Pezizomycotina</taxon>
        <taxon>Sordariomycetes</taxon>
        <taxon>Hypocreomycetidae</taxon>
        <taxon>Hypocreales</taxon>
        <taxon>Cordycipitaceae</taxon>
        <taxon>Cordyceps</taxon>
    </lineage>
</organism>
<reference evidence="2 3" key="1">
    <citation type="journal article" date="2019" name="Appl. Microbiol. Biotechnol.">
        <title>Genome sequence of Isaria javanica and comparative genome analysis insights into family S53 peptidase evolution in fungal entomopathogens.</title>
        <authorList>
            <person name="Lin R."/>
            <person name="Zhang X."/>
            <person name="Xin B."/>
            <person name="Zou M."/>
            <person name="Gao Y."/>
            <person name="Qin F."/>
            <person name="Hu Q."/>
            <person name="Xie B."/>
            <person name="Cheng X."/>
        </authorList>
    </citation>
    <scope>NUCLEOTIDE SEQUENCE [LARGE SCALE GENOMIC DNA]</scope>
    <source>
        <strain evidence="2 3">IJ1G</strain>
    </source>
</reference>
<protein>
    <submittedName>
        <fullName evidence="2">Uncharacterized protein</fullName>
    </submittedName>
</protein>
<dbReference type="EMBL" id="SPUK01000043">
    <property type="protein sequence ID" value="TQV90024.1"/>
    <property type="molecule type" value="Genomic_DNA"/>
</dbReference>
<evidence type="ECO:0000313" key="3">
    <source>
        <dbReference type="Proteomes" id="UP000315783"/>
    </source>
</evidence>
<dbReference type="PANTHER" id="PTHR35204">
    <property type="entry name" value="YALI0A21131P"/>
    <property type="match status" value="1"/>
</dbReference>
<sequence>MMHLHRAVSLLALFSAPLAATTVSFAPSKSHAENNAHSIFNSIHSAGRQWGSSINHNGFALVPGTIPRGSLFFHAAATPTWLSVGPARLDFEPEAAEAFAAEWFGGCRSPGDEEAFPKDRPKGPGFIHTYRNRRNLKVLLADGLSAAQTDYGTLDTQDALLLENRTLANDACEADRHRAQALCDVVGPWGYDGVIRAGLGFELLLCNVTGTIWQMKVKRALSNAQRLGDGALRMAQWVRAAAQRYDGLGSRLKLDFSSMVTGLWYPVNTTNPDPLHPEMKRLAATPLTHLRTIKERAEAIARAEFQTFLIDWQYIVDNIVSRFAERLAAMADPNIDDAEFVDELETAALTYIDATAFQNGDQVLETSIKDCTDHYLYPALPFSNHWNEADHMLYHAVITVLSDVCGILIRGWYDLASSSSSAHIGISAQQRAALDKSKAQVRELTTRLAWTTWRKTRACAVNQVDMVAMWPYGDLKDHKYPGCRARDHLKANRTGYWGGSALSESRPALSTWLLQTQSSLACGTVTSGE</sequence>
<accession>A0A545VIA1</accession>
<dbReference type="InterPro" id="IPR038921">
    <property type="entry name" value="YOR389W-like"/>
</dbReference>
<evidence type="ECO:0000313" key="2">
    <source>
        <dbReference type="EMBL" id="TQV90024.1"/>
    </source>
</evidence>
<proteinExistence type="predicted"/>
<dbReference type="Proteomes" id="UP000315783">
    <property type="component" value="Unassembled WGS sequence"/>
</dbReference>
<dbReference type="STRING" id="43265.A0A545VIA1"/>
<keyword evidence="1" id="KW-0732">Signal</keyword>
<feature type="signal peptide" evidence="1">
    <location>
        <begin position="1"/>
        <end position="20"/>
    </location>
</feature>
<gene>
    <name evidence="2" type="ORF">IF1G_11319</name>
</gene>
<name>A0A545VIA1_9HYPO</name>
<dbReference type="OrthoDB" id="10261782at2759"/>
<keyword evidence="3" id="KW-1185">Reference proteome</keyword>
<dbReference type="PANTHER" id="PTHR35204:SF1">
    <property type="entry name" value="ENTEROTOXIN"/>
    <property type="match status" value="1"/>
</dbReference>
<evidence type="ECO:0000256" key="1">
    <source>
        <dbReference type="SAM" id="SignalP"/>
    </source>
</evidence>
<dbReference type="AlphaFoldDB" id="A0A545VIA1"/>